<reference evidence="4 5" key="1">
    <citation type="submission" date="2020-04" db="EMBL/GenBank/DDBJ databases">
        <title>Description of novel Gluconacetobacter.</title>
        <authorList>
            <person name="Sombolestani A."/>
        </authorList>
    </citation>
    <scope>NUCLEOTIDE SEQUENCE [LARGE SCALE GENOMIC DNA]</scope>
    <source>
        <strain evidence="4 5">LMG 19747</strain>
    </source>
</reference>
<dbReference type="Pfam" id="PF13472">
    <property type="entry name" value="Lipase_GDSL_2"/>
    <property type="match status" value="1"/>
</dbReference>
<dbReference type="AlphaFoldDB" id="A0A7W4NSE9"/>
<comment type="caution">
    <text evidence="4">The sequence shown here is derived from an EMBL/GenBank/DDBJ whole genome shotgun (WGS) entry which is preliminary data.</text>
</comment>
<dbReference type="GO" id="GO:0004806">
    <property type="term" value="F:triacylglycerol lipase activity"/>
    <property type="evidence" value="ECO:0007669"/>
    <property type="project" value="TreeGrafter"/>
</dbReference>
<dbReference type="SUPFAM" id="SSF52266">
    <property type="entry name" value="SGNH hydrolase"/>
    <property type="match status" value="1"/>
</dbReference>
<organism evidence="4 5">
    <name type="scientific">Gluconacetobacter sacchari</name>
    <dbReference type="NCBI Taxonomy" id="92759"/>
    <lineage>
        <taxon>Bacteria</taxon>
        <taxon>Pseudomonadati</taxon>
        <taxon>Pseudomonadota</taxon>
        <taxon>Alphaproteobacteria</taxon>
        <taxon>Acetobacterales</taxon>
        <taxon>Acetobacteraceae</taxon>
        <taxon>Gluconacetobacter</taxon>
    </lineage>
</organism>
<evidence type="ECO:0000313" key="4">
    <source>
        <dbReference type="EMBL" id="MBB2162043.1"/>
    </source>
</evidence>
<dbReference type="Gene3D" id="3.40.50.1110">
    <property type="entry name" value="SGNH hydrolase"/>
    <property type="match status" value="1"/>
</dbReference>
<dbReference type="InterPro" id="IPR013830">
    <property type="entry name" value="SGNH_hydro"/>
</dbReference>
<dbReference type="EMBL" id="JABEQJ010000029">
    <property type="protein sequence ID" value="MBB2162043.1"/>
    <property type="molecule type" value="Genomic_DNA"/>
</dbReference>
<evidence type="ECO:0000259" key="3">
    <source>
        <dbReference type="Pfam" id="PF13472"/>
    </source>
</evidence>
<dbReference type="InterPro" id="IPR036514">
    <property type="entry name" value="SGNH_hydro_sf"/>
</dbReference>
<evidence type="ECO:0000256" key="1">
    <source>
        <dbReference type="PIRSR" id="PIRSR637460-1"/>
    </source>
</evidence>
<proteinExistence type="predicted"/>
<sequence length="284" mass="29253">MLPNHIEDCMKIPFLMTIGALLVSGASGQLPGGIRYVSMGSSYAAGPGVGTPDHASGACGRSMSNYARQVAGWHHFDLVDVACSGATVDTILVHGQHGFPAQIEAVTPDTKLVSILIGGNDVGYVGNLLGLSCRDSGGTACHVGDAAEVARRLAALPGRLDRVIAEVRHRAAGARIVLLGYLPAVPASGGRDCVGLPLSPADIGWLRGVSIRLARVIGQAAVRNHVGVVRSSLIGAGHDVCSTTPFVTGFHPPRNPGWSRPVAYHPTQAGMDRLAAALDAAIAD</sequence>
<gene>
    <name evidence="4" type="ORF">HLH48_18060</name>
</gene>
<keyword evidence="2" id="KW-1015">Disulfide bond</keyword>
<feature type="disulfide bond" evidence="2">
    <location>
        <begin position="133"/>
        <end position="141"/>
    </location>
</feature>
<name>A0A7W4NSE9_9PROT</name>
<keyword evidence="4" id="KW-0378">Hydrolase</keyword>
<evidence type="ECO:0000256" key="2">
    <source>
        <dbReference type="PIRSR" id="PIRSR637460-2"/>
    </source>
</evidence>
<feature type="disulfide bond" evidence="2">
    <location>
        <begin position="59"/>
        <end position="83"/>
    </location>
</feature>
<accession>A0A7W4NSE9</accession>
<feature type="active site" evidence="1">
    <location>
        <position position="265"/>
    </location>
</feature>
<feature type="domain" description="SGNH hydrolase-type esterase" evidence="3">
    <location>
        <begin position="39"/>
        <end position="272"/>
    </location>
</feature>
<feature type="active site" description="Nucleophile" evidence="1">
    <location>
        <position position="42"/>
    </location>
</feature>
<dbReference type="GO" id="GO:0019433">
    <property type="term" value="P:triglyceride catabolic process"/>
    <property type="evidence" value="ECO:0007669"/>
    <property type="project" value="TreeGrafter"/>
</dbReference>
<evidence type="ECO:0000313" key="5">
    <source>
        <dbReference type="Proteomes" id="UP000589085"/>
    </source>
</evidence>
<dbReference type="Proteomes" id="UP000589085">
    <property type="component" value="Unassembled WGS sequence"/>
</dbReference>
<dbReference type="CDD" id="cd01823">
    <property type="entry name" value="SEST_like"/>
    <property type="match status" value="1"/>
</dbReference>
<feature type="disulfide bond" evidence="2">
    <location>
        <begin position="193"/>
        <end position="241"/>
    </location>
</feature>
<dbReference type="PANTHER" id="PTHR37981:SF1">
    <property type="entry name" value="SGNH HYDROLASE-TYPE ESTERASE DOMAIN-CONTAINING PROTEIN"/>
    <property type="match status" value="1"/>
</dbReference>
<protein>
    <submittedName>
        <fullName evidence="4">SGNH/GDSL hydrolase family protein</fullName>
    </submittedName>
</protein>
<dbReference type="InterPro" id="IPR037460">
    <property type="entry name" value="SEST-like"/>
</dbReference>
<dbReference type="RefSeq" id="WP_182998864.1">
    <property type="nucleotide sequence ID" value="NZ_JABEQJ010000029.1"/>
</dbReference>
<dbReference type="PANTHER" id="PTHR37981">
    <property type="entry name" value="LIPASE 2"/>
    <property type="match status" value="1"/>
</dbReference>